<keyword evidence="1" id="KW-0732">Signal</keyword>
<feature type="signal peptide" evidence="1">
    <location>
        <begin position="1"/>
        <end position="33"/>
    </location>
</feature>
<name>A0ABV6WZE6_9ACTN</name>
<evidence type="ECO:0000313" key="2">
    <source>
        <dbReference type="EMBL" id="MFC1431420.1"/>
    </source>
</evidence>
<gene>
    <name evidence="2" type="ORF">ACEZDB_12280</name>
</gene>
<evidence type="ECO:0000313" key="3">
    <source>
        <dbReference type="Proteomes" id="UP001592530"/>
    </source>
</evidence>
<organism evidence="2 3">
    <name type="scientific">Streptacidiphilus alkalitolerans</name>
    <dbReference type="NCBI Taxonomy" id="3342712"/>
    <lineage>
        <taxon>Bacteria</taxon>
        <taxon>Bacillati</taxon>
        <taxon>Actinomycetota</taxon>
        <taxon>Actinomycetes</taxon>
        <taxon>Kitasatosporales</taxon>
        <taxon>Streptomycetaceae</taxon>
        <taxon>Streptacidiphilus</taxon>
    </lineage>
</organism>
<dbReference type="EMBL" id="JBHEZY010000004">
    <property type="protein sequence ID" value="MFC1431420.1"/>
    <property type="molecule type" value="Genomic_DNA"/>
</dbReference>
<evidence type="ECO:0008006" key="4">
    <source>
        <dbReference type="Google" id="ProtNLM"/>
    </source>
</evidence>
<accession>A0ABV6WZE6</accession>
<evidence type="ECO:0000256" key="1">
    <source>
        <dbReference type="SAM" id="SignalP"/>
    </source>
</evidence>
<dbReference type="RefSeq" id="WP_380551966.1">
    <property type="nucleotide sequence ID" value="NZ_JBHEZY010000004.1"/>
</dbReference>
<comment type="caution">
    <text evidence="2">The sequence shown here is derived from an EMBL/GenBank/DDBJ whole genome shotgun (WGS) entry which is preliminary data.</text>
</comment>
<reference evidence="2 3" key="1">
    <citation type="submission" date="2024-09" db="EMBL/GenBank/DDBJ databases">
        <authorList>
            <person name="Lee S.D."/>
        </authorList>
    </citation>
    <scope>NUCLEOTIDE SEQUENCE [LARGE SCALE GENOMIC DNA]</scope>
    <source>
        <strain evidence="2 3">N1-3</strain>
    </source>
</reference>
<feature type="chain" id="PRO_5045691049" description="Peptidase inhibitor family I36" evidence="1">
    <location>
        <begin position="34"/>
        <end position="161"/>
    </location>
</feature>
<proteinExistence type="predicted"/>
<sequence>MRKLSLKSRTAVAMAMGGVIAATSLCTATSASATVTVSTNCNWALGLDIFYNSNQGGASADLCDDVYDYAGWPIYNGSSLDTTHPVFTHEWKDNSTAGVGVAVKNNAASVINFAPSVNYTVYYHSGYSGAAQSIPYVHNGAYVNLIAALKNNNASQRAFAA</sequence>
<dbReference type="Proteomes" id="UP001592530">
    <property type="component" value="Unassembled WGS sequence"/>
</dbReference>
<protein>
    <recommendedName>
        <fullName evidence="4">Peptidase inhibitor family I36</fullName>
    </recommendedName>
</protein>